<dbReference type="GO" id="GO:0045666">
    <property type="term" value="P:positive regulation of neuron differentiation"/>
    <property type="evidence" value="ECO:0007669"/>
    <property type="project" value="InterPro"/>
</dbReference>
<dbReference type="GO" id="GO:0045930">
    <property type="term" value="P:negative regulation of mitotic cell cycle"/>
    <property type="evidence" value="ECO:0007669"/>
    <property type="project" value="InterPro"/>
</dbReference>
<accession>A0A3M0KM94</accession>
<dbReference type="GO" id="GO:0005737">
    <property type="term" value="C:cytoplasm"/>
    <property type="evidence" value="ECO:0007669"/>
    <property type="project" value="TreeGrafter"/>
</dbReference>
<dbReference type="GO" id="GO:0071300">
    <property type="term" value="P:cellular response to retinoic acid"/>
    <property type="evidence" value="ECO:0007669"/>
    <property type="project" value="TreeGrafter"/>
</dbReference>
<proteinExistence type="predicted"/>
<gene>
    <name evidence="2" type="ORF">DUI87_14578</name>
</gene>
<feature type="signal peptide" evidence="1">
    <location>
        <begin position="1"/>
        <end position="33"/>
    </location>
</feature>
<evidence type="ECO:0000313" key="2">
    <source>
        <dbReference type="EMBL" id="RMC08337.1"/>
    </source>
</evidence>
<dbReference type="GO" id="GO:0007399">
    <property type="term" value="P:nervous system development"/>
    <property type="evidence" value="ECO:0007669"/>
    <property type="project" value="TreeGrafter"/>
</dbReference>
<reference evidence="2 3" key="1">
    <citation type="submission" date="2018-07" db="EMBL/GenBank/DDBJ databases">
        <title>A high quality draft genome assembly of the barn swallow (H. rustica rustica).</title>
        <authorList>
            <person name="Formenti G."/>
            <person name="Chiara M."/>
            <person name="Poveda L."/>
            <person name="Francoijs K.-J."/>
            <person name="Bonisoli-Alquati A."/>
            <person name="Canova L."/>
            <person name="Gianfranceschi L."/>
            <person name="Horner D.S."/>
            <person name="Saino N."/>
        </authorList>
    </citation>
    <scope>NUCLEOTIDE SEQUENCE [LARGE SCALE GENOMIC DNA]</scope>
    <source>
        <strain evidence="2">Chelidonia</strain>
        <tissue evidence="2">Blood</tissue>
    </source>
</reference>
<dbReference type="PANTHER" id="PTHR15564">
    <property type="entry name" value="MACPF DOMAIN-CONTAINING PROTEIN"/>
    <property type="match status" value="1"/>
</dbReference>
<evidence type="ECO:0000313" key="3">
    <source>
        <dbReference type="Proteomes" id="UP000269221"/>
    </source>
</evidence>
<dbReference type="Proteomes" id="UP000269221">
    <property type="component" value="Unassembled WGS sequence"/>
</dbReference>
<feature type="chain" id="PRO_5018270903" evidence="1">
    <location>
        <begin position="34"/>
        <end position="227"/>
    </location>
</feature>
<dbReference type="EMBL" id="QRBI01000117">
    <property type="protein sequence ID" value="RMC08337.1"/>
    <property type="molecule type" value="Genomic_DNA"/>
</dbReference>
<dbReference type="PANTHER" id="PTHR15564:SF2">
    <property type="entry name" value="BMP_RETINOIC ACID-INDUCIBLE NEURAL-SPECIFIC PROTEIN 3"/>
    <property type="match status" value="1"/>
</dbReference>
<dbReference type="OrthoDB" id="10013872at2759"/>
<keyword evidence="1" id="KW-0732">Signal</keyword>
<dbReference type="GO" id="GO:0043025">
    <property type="term" value="C:neuronal cell body"/>
    <property type="evidence" value="ECO:0007669"/>
    <property type="project" value="TreeGrafter"/>
</dbReference>
<keyword evidence="3" id="KW-1185">Reference proteome</keyword>
<protein>
    <submittedName>
        <fullName evidence="2">Uncharacterized protein</fullName>
    </submittedName>
</protein>
<dbReference type="GO" id="GO:0030425">
    <property type="term" value="C:dendrite"/>
    <property type="evidence" value="ECO:0007669"/>
    <property type="project" value="TreeGrafter"/>
</dbReference>
<dbReference type="AlphaFoldDB" id="A0A3M0KM94"/>
<comment type="caution">
    <text evidence="2">The sequence shown here is derived from an EMBL/GenBank/DDBJ whole genome shotgun (WGS) entry which is preliminary data.</text>
</comment>
<evidence type="ECO:0000256" key="1">
    <source>
        <dbReference type="SAM" id="SignalP"/>
    </source>
</evidence>
<dbReference type="InterPro" id="IPR033237">
    <property type="entry name" value="BRINP"/>
</dbReference>
<organism evidence="2 3">
    <name type="scientific">Hirundo rustica rustica</name>
    <dbReference type="NCBI Taxonomy" id="333673"/>
    <lineage>
        <taxon>Eukaryota</taxon>
        <taxon>Metazoa</taxon>
        <taxon>Chordata</taxon>
        <taxon>Craniata</taxon>
        <taxon>Vertebrata</taxon>
        <taxon>Euteleostomi</taxon>
        <taxon>Archelosauria</taxon>
        <taxon>Archosauria</taxon>
        <taxon>Dinosauria</taxon>
        <taxon>Saurischia</taxon>
        <taxon>Theropoda</taxon>
        <taxon>Coelurosauria</taxon>
        <taxon>Aves</taxon>
        <taxon>Neognathae</taxon>
        <taxon>Neoaves</taxon>
        <taxon>Telluraves</taxon>
        <taxon>Australaves</taxon>
        <taxon>Passeriformes</taxon>
        <taxon>Sylvioidea</taxon>
        <taxon>Hirundinidae</taxon>
        <taxon>Hirundo</taxon>
    </lineage>
</organism>
<sequence length="227" mass="25478">MIWRCSAGAELFSLMALWEWIALSLHCWVLAVAAVSDQHATSPFDWLLSDKGPFHRSQEYTDFVDRSRQGFSTRYKIYREVPADRNLASVLLILKKGKKEDPGNYRPVSLTSGPGKMMEKAILGGIEKHPVDNTVTGHSQRSSMSKAFQTVSCRILLDKMSIPQLDKHIMKWVSIWLTGQAQKIVVTGITSDWQPVTSGVPQCFILSPVHFNMSIKDLDTGLEVILS</sequence>
<name>A0A3M0KM94_HIRRU</name>